<gene>
    <name evidence="1" type="ORF">CBYS24578_00016678</name>
</gene>
<evidence type="ECO:0008006" key="3">
    <source>
        <dbReference type="Google" id="ProtNLM"/>
    </source>
</evidence>
<dbReference type="GO" id="GO:0003824">
    <property type="term" value="F:catalytic activity"/>
    <property type="evidence" value="ECO:0007669"/>
    <property type="project" value="InterPro"/>
</dbReference>
<proteinExistence type="predicted"/>
<name>A0A9N9TYH4_9HYPO</name>
<reference evidence="1 2" key="2">
    <citation type="submission" date="2021-10" db="EMBL/GenBank/DDBJ databases">
        <authorList>
            <person name="Piombo E."/>
        </authorList>
    </citation>
    <scope>NUCLEOTIDE SEQUENCE [LARGE SCALE GENOMIC DNA]</scope>
</reference>
<dbReference type="InterPro" id="IPR015813">
    <property type="entry name" value="Pyrv/PenolPyrv_kinase-like_dom"/>
</dbReference>
<dbReference type="Proteomes" id="UP000754883">
    <property type="component" value="Unassembled WGS sequence"/>
</dbReference>
<dbReference type="PANTHER" id="PTHR42905:SF13">
    <property type="entry name" value="CARBOXYVINYL-CARBOXYPHOSPHONATE PHOSPHORYLMUTASE-RELATED"/>
    <property type="match status" value="1"/>
</dbReference>
<dbReference type="SUPFAM" id="SSF51621">
    <property type="entry name" value="Phosphoenolpyruvate/pyruvate domain"/>
    <property type="match status" value="1"/>
</dbReference>
<evidence type="ECO:0000313" key="2">
    <source>
        <dbReference type="Proteomes" id="UP000754883"/>
    </source>
</evidence>
<dbReference type="Gene3D" id="3.20.20.60">
    <property type="entry name" value="Phosphoenolpyruvate-binding domains"/>
    <property type="match status" value="1"/>
</dbReference>
<comment type="caution">
    <text evidence="1">The sequence shown here is derived from an EMBL/GenBank/DDBJ whole genome shotgun (WGS) entry which is preliminary data.</text>
</comment>
<protein>
    <recommendedName>
        <fullName evidence="3">Methylisocitrate lyase</fullName>
    </recommendedName>
</protein>
<dbReference type="PANTHER" id="PTHR42905">
    <property type="entry name" value="PHOSPHOENOLPYRUVATE CARBOXYLASE"/>
    <property type="match status" value="1"/>
</dbReference>
<dbReference type="InterPro" id="IPR040442">
    <property type="entry name" value="Pyrv_kinase-like_dom_sf"/>
</dbReference>
<dbReference type="CDD" id="cd00377">
    <property type="entry name" value="ICL_PEPM"/>
    <property type="match status" value="1"/>
</dbReference>
<sequence>MSKSIVNTNPYPFTFKASKYPALHPSNGAKGGVKVEFDNCRGSTPSIQASRLRAMMREAHEDPAKIVAHVCSYDALSSRLCEEAGFPVLFLAGYAMASAFSLPDTGYIAYGEVVGKIQEVARATTIPIIADGDTGYGGPMNVRRTVQGFALAGAAGIMIEDQTWPKPMTGCGHTTGKSVVSRSEAYARWQAAVDARNEGQDIWILARTDSLIHGYDEALTRARKAIEIGVDAVFVEALPDRETMARLRKDLDFPVFANIIEGGKTQNLSAKELGELGYCGVAYPWSLVAAKLKSIRETLEGIKSSFLTGAPPVVLSYAEVCDGVGFNKYYELEERYQYEGRPNGANGHQWKD</sequence>
<dbReference type="OrthoDB" id="1923844at2759"/>
<keyword evidence="2" id="KW-1185">Reference proteome</keyword>
<dbReference type="EMBL" id="CABFNO020001253">
    <property type="protein sequence ID" value="CAG9975058.1"/>
    <property type="molecule type" value="Genomic_DNA"/>
</dbReference>
<organism evidence="1 2">
    <name type="scientific">Clonostachys byssicola</name>
    <dbReference type="NCBI Taxonomy" id="160290"/>
    <lineage>
        <taxon>Eukaryota</taxon>
        <taxon>Fungi</taxon>
        <taxon>Dikarya</taxon>
        <taxon>Ascomycota</taxon>
        <taxon>Pezizomycotina</taxon>
        <taxon>Sordariomycetes</taxon>
        <taxon>Hypocreomycetidae</taxon>
        <taxon>Hypocreales</taxon>
        <taxon>Bionectriaceae</taxon>
        <taxon>Clonostachys</taxon>
    </lineage>
</organism>
<evidence type="ECO:0000313" key="1">
    <source>
        <dbReference type="EMBL" id="CAG9975058.1"/>
    </source>
</evidence>
<dbReference type="Pfam" id="PF13714">
    <property type="entry name" value="PEP_mutase"/>
    <property type="match status" value="1"/>
</dbReference>
<accession>A0A9N9TYH4</accession>
<reference evidence="2" key="1">
    <citation type="submission" date="2019-06" db="EMBL/GenBank/DDBJ databases">
        <authorList>
            <person name="Broberg M."/>
        </authorList>
    </citation>
    <scope>NUCLEOTIDE SEQUENCE [LARGE SCALE GENOMIC DNA]</scope>
</reference>
<dbReference type="AlphaFoldDB" id="A0A9N9TYH4"/>
<dbReference type="InterPro" id="IPR039556">
    <property type="entry name" value="ICL/PEPM"/>
</dbReference>